<gene>
    <name evidence="3" type="ORF">CL943_03000</name>
</gene>
<dbReference type="Gene3D" id="3.40.50.1820">
    <property type="entry name" value="alpha/beta hydrolase"/>
    <property type="match status" value="1"/>
</dbReference>
<evidence type="ECO:0000259" key="2">
    <source>
        <dbReference type="Pfam" id="PF00561"/>
    </source>
</evidence>
<feature type="domain" description="AB hydrolase-1" evidence="2">
    <location>
        <begin position="60"/>
        <end position="191"/>
    </location>
</feature>
<protein>
    <recommendedName>
        <fullName evidence="2">AB hydrolase-1 domain-containing protein</fullName>
    </recommendedName>
</protein>
<dbReference type="GO" id="GO:0004414">
    <property type="term" value="F:homoserine O-acetyltransferase activity"/>
    <property type="evidence" value="ECO:0007669"/>
    <property type="project" value="TreeGrafter"/>
</dbReference>
<name>A0A2D6M1F4_9ARCH</name>
<dbReference type="InterPro" id="IPR008220">
    <property type="entry name" value="HAT_MetX-like"/>
</dbReference>
<dbReference type="InterPro" id="IPR000073">
    <property type="entry name" value="AB_hydrolase_1"/>
</dbReference>
<dbReference type="GO" id="GO:0009092">
    <property type="term" value="P:homoserine metabolic process"/>
    <property type="evidence" value="ECO:0007669"/>
    <property type="project" value="TreeGrafter"/>
</dbReference>
<dbReference type="SUPFAM" id="SSF53474">
    <property type="entry name" value="alpha/beta-Hydrolases"/>
    <property type="match status" value="1"/>
</dbReference>
<dbReference type="Proteomes" id="UP000226592">
    <property type="component" value="Unassembled WGS sequence"/>
</dbReference>
<accession>A0A2D6M1F4</accession>
<dbReference type="AlphaFoldDB" id="A0A2D6M1F4"/>
<reference evidence="4" key="1">
    <citation type="submission" date="2017-09" db="EMBL/GenBank/DDBJ databases">
        <title>The Reconstruction of 2,631 Draft Metagenome-Assembled Genomes from the Global Oceans.</title>
        <authorList>
            <person name="Tully B.J."/>
            <person name="Graham E.D."/>
            <person name="Heidelberg J.F."/>
        </authorList>
    </citation>
    <scope>NUCLEOTIDE SEQUENCE [LARGE SCALE GENOMIC DNA]</scope>
</reference>
<dbReference type="PANTHER" id="PTHR32268:SF11">
    <property type="entry name" value="HOMOSERINE O-ACETYLTRANSFERASE"/>
    <property type="match status" value="1"/>
</dbReference>
<organism evidence="3 4">
    <name type="scientific">Candidatus Iainarchaeum sp</name>
    <dbReference type="NCBI Taxonomy" id="3101447"/>
    <lineage>
        <taxon>Archaea</taxon>
        <taxon>Candidatus Iainarchaeota</taxon>
        <taxon>Candidatus Iainarchaeia</taxon>
        <taxon>Candidatus Iainarchaeales</taxon>
        <taxon>Candidatus Iainarchaeaceae</taxon>
        <taxon>Candidatus Iainarchaeum</taxon>
    </lineage>
</organism>
<dbReference type="PIRSF" id="PIRSF000443">
    <property type="entry name" value="Homoser_Ac_trans"/>
    <property type="match status" value="1"/>
</dbReference>
<dbReference type="EMBL" id="NZBU01000009">
    <property type="protein sequence ID" value="MAG22247.1"/>
    <property type="molecule type" value="Genomic_DNA"/>
</dbReference>
<dbReference type="GO" id="GO:0009086">
    <property type="term" value="P:methionine biosynthetic process"/>
    <property type="evidence" value="ECO:0007669"/>
    <property type="project" value="TreeGrafter"/>
</dbReference>
<evidence type="ECO:0000313" key="4">
    <source>
        <dbReference type="Proteomes" id="UP000226592"/>
    </source>
</evidence>
<proteinExistence type="predicted"/>
<evidence type="ECO:0000313" key="3">
    <source>
        <dbReference type="EMBL" id="MAG22247.1"/>
    </source>
</evidence>
<comment type="caution">
    <text evidence="3">The sequence shown here is derived from an EMBL/GenBank/DDBJ whole genome shotgun (WGS) entry which is preliminary data.</text>
</comment>
<sequence length="213" mass="23057">MLSDVVIGDTLGSAVETPNLQTVSFSKNIRFRLESGQRFGPINIAYKTFGKLNEDKSNAVLIFPTLTATPQVASEKIRGKVFHGWWEGLAGKGKVIDTNKFFVICADHFGGCYGSIGPSSINPDTGKPFGLKFPGFFIRDMVNVVIEFLKHIGVRKLHSVVGASLGGLLSLELVALSKNIAKNVFVIGSSHKVSAQYLALNYIARQAIMLDPA</sequence>
<evidence type="ECO:0000256" key="1">
    <source>
        <dbReference type="ARBA" id="ARBA00022679"/>
    </source>
</evidence>
<dbReference type="PANTHER" id="PTHR32268">
    <property type="entry name" value="HOMOSERINE O-ACETYLTRANSFERASE"/>
    <property type="match status" value="1"/>
</dbReference>
<keyword evidence="1" id="KW-0808">Transferase</keyword>
<dbReference type="InterPro" id="IPR029058">
    <property type="entry name" value="AB_hydrolase_fold"/>
</dbReference>
<dbReference type="Pfam" id="PF00561">
    <property type="entry name" value="Abhydrolase_1"/>
    <property type="match status" value="1"/>
</dbReference>